<dbReference type="AlphaFoldDB" id="A0A7G2CPL0"/>
<evidence type="ECO:0000313" key="2">
    <source>
        <dbReference type="EMBL" id="CAD2221720.1"/>
    </source>
</evidence>
<feature type="compositionally biased region" description="Low complexity" evidence="1">
    <location>
        <begin position="21"/>
        <end position="30"/>
    </location>
</feature>
<dbReference type="Proteomes" id="UP000515908">
    <property type="component" value="Chromosome 22"/>
</dbReference>
<reference evidence="2 3" key="1">
    <citation type="submission" date="2020-08" db="EMBL/GenBank/DDBJ databases">
        <authorList>
            <person name="Newling K."/>
            <person name="Davey J."/>
            <person name="Forrester S."/>
        </authorList>
    </citation>
    <scope>NUCLEOTIDE SEQUENCE [LARGE SCALE GENOMIC DNA]</scope>
    <source>
        <strain evidence="3">Crithidia deanei Carvalho (ATCC PRA-265)</strain>
    </source>
</reference>
<feature type="compositionally biased region" description="Basic and acidic residues" evidence="1">
    <location>
        <begin position="140"/>
        <end position="153"/>
    </location>
</feature>
<protein>
    <recommendedName>
        <fullName evidence="4">PB1 domain containing protein</fullName>
    </recommendedName>
</protein>
<evidence type="ECO:0000256" key="1">
    <source>
        <dbReference type="SAM" id="MobiDB-lite"/>
    </source>
</evidence>
<proteinExistence type="predicted"/>
<accession>A0A7G2CPL0</accession>
<feature type="compositionally biased region" description="Basic and acidic residues" evidence="1">
    <location>
        <begin position="60"/>
        <end position="69"/>
    </location>
</feature>
<name>A0A7G2CPL0_9TRYP</name>
<evidence type="ECO:0008006" key="4">
    <source>
        <dbReference type="Google" id="ProtNLM"/>
    </source>
</evidence>
<dbReference type="OrthoDB" id="10663742at2759"/>
<organism evidence="2 3">
    <name type="scientific">Angomonas deanei</name>
    <dbReference type="NCBI Taxonomy" id="59799"/>
    <lineage>
        <taxon>Eukaryota</taxon>
        <taxon>Discoba</taxon>
        <taxon>Euglenozoa</taxon>
        <taxon>Kinetoplastea</taxon>
        <taxon>Metakinetoplastina</taxon>
        <taxon>Trypanosomatida</taxon>
        <taxon>Trypanosomatidae</taxon>
        <taxon>Strigomonadinae</taxon>
        <taxon>Angomonas</taxon>
    </lineage>
</organism>
<dbReference type="SUPFAM" id="SSF54277">
    <property type="entry name" value="CAD &amp; PB1 domains"/>
    <property type="match status" value="1"/>
</dbReference>
<feature type="compositionally biased region" description="Polar residues" evidence="1">
    <location>
        <begin position="98"/>
        <end position="108"/>
    </location>
</feature>
<feature type="compositionally biased region" description="Acidic residues" evidence="1">
    <location>
        <begin position="154"/>
        <end position="205"/>
    </location>
</feature>
<sequence>MPPTTKPKAAGAPPPAKAKNKAAGAGKLPAVKPSPTVSKTPRPETSEKKKKQSIGALGIDKSKPLEKINTKPSPKGTTVTAAAGRKKKEEEEEEKETSSPSIKETSVSAGPPKAPSPTVKKPSPPPVKPLRTRPNALSHSSERESKETKKKEETEEEDDEDDEDEDENEEEEDSDEEDSDEEDDDDEDEEDSDDDDDDDDESEEESSSRRKTKKKKDDGPRLTTKVSREGDKNVKQIYITKKTKFEKYVSEVMERFGFEEATDFDMYCVDAAGDHVDIDVSEDFQELLEPYWPRLAAATSDAGKPQTKKPAAKSANSDVLNGNHERSSDTVVRLYVRESFAYRQRTGQSTKAPSFVSNTHMAGSPPPTCCCSTTPLAIFLSSSPRPIAAATRRACTTRRWSLKKMWSCSGIK</sequence>
<feature type="region of interest" description="Disordered" evidence="1">
    <location>
        <begin position="1"/>
        <end position="229"/>
    </location>
</feature>
<keyword evidence="3" id="KW-1185">Reference proteome</keyword>
<dbReference type="EMBL" id="LR877166">
    <property type="protein sequence ID" value="CAD2221720.1"/>
    <property type="molecule type" value="Genomic_DNA"/>
</dbReference>
<dbReference type="VEuPathDB" id="TriTrypDB:ADEAN_000925500"/>
<feature type="compositionally biased region" description="Polar residues" evidence="1">
    <location>
        <begin position="70"/>
        <end position="80"/>
    </location>
</feature>
<evidence type="ECO:0000313" key="3">
    <source>
        <dbReference type="Proteomes" id="UP000515908"/>
    </source>
</evidence>
<feature type="region of interest" description="Disordered" evidence="1">
    <location>
        <begin position="299"/>
        <end position="325"/>
    </location>
</feature>
<feature type="compositionally biased region" description="Low complexity" evidence="1">
    <location>
        <begin position="1"/>
        <end position="11"/>
    </location>
</feature>
<gene>
    <name evidence="2" type="ORF">ADEAN_000925500</name>
</gene>
<feature type="compositionally biased region" description="Basic and acidic residues" evidence="1">
    <location>
        <begin position="215"/>
        <end position="229"/>
    </location>
</feature>